<evidence type="ECO:0000256" key="1">
    <source>
        <dbReference type="SAM" id="Phobius"/>
    </source>
</evidence>
<feature type="transmembrane region" description="Helical" evidence="1">
    <location>
        <begin position="15"/>
        <end position="33"/>
    </location>
</feature>
<reference evidence="2" key="2">
    <citation type="journal article" date="2015" name="Data Brief">
        <title>Shoot transcriptome of the giant reed, Arundo donax.</title>
        <authorList>
            <person name="Barrero R.A."/>
            <person name="Guerrero F.D."/>
            <person name="Moolhuijzen P."/>
            <person name="Goolsby J.A."/>
            <person name="Tidwell J."/>
            <person name="Bellgard S.E."/>
            <person name="Bellgard M.I."/>
        </authorList>
    </citation>
    <scope>NUCLEOTIDE SEQUENCE</scope>
    <source>
        <tissue evidence="2">Shoot tissue taken approximately 20 cm above the soil surface</tissue>
    </source>
</reference>
<accession>A0A0A9AYS6</accession>
<proteinExistence type="predicted"/>
<evidence type="ECO:0000313" key="2">
    <source>
        <dbReference type="EMBL" id="JAD56909.1"/>
    </source>
</evidence>
<sequence>MPRHGLGERSLKEEFILLFFMITPMTLGGLYRASA</sequence>
<reference evidence="2" key="1">
    <citation type="submission" date="2014-09" db="EMBL/GenBank/DDBJ databases">
        <authorList>
            <person name="Magalhaes I.L.F."/>
            <person name="Oliveira U."/>
            <person name="Santos F.R."/>
            <person name="Vidigal T.H.D.A."/>
            <person name="Brescovit A.D."/>
            <person name="Santos A.J."/>
        </authorList>
    </citation>
    <scope>NUCLEOTIDE SEQUENCE</scope>
    <source>
        <tissue evidence="2">Shoot tissue taken approximately 20 cm above the soil surface</tissue>
    </source>
</reference>
<organism evidence="2">
    <name type="scientific">Arundo donax</name>
    <name type="common">Giant reed</name>
    <name type="synonym">Donax arundinaceus</name>
    <dbReference type="NCBI Taxonomy" id="35708"/>
    <lineage>
        <taxon>Eukaryota</taxon>
        <taxon>Viridiplantae</taxon>
        <taxon>Streptophyta</taxon>
        <taxon>Embryophyta</taxon>
        <taxon>Tracheophyta</taxon>
        <taxon>Spermatophyta</taxon>
        <taxon>Magnoliopsida</taxon>
        <taxon>Liliopsida</taxon>
        <taxon>Poales</taxon>
        <taxon>Poaceae</taxon>
        <taxon>PACMAD clade</taxon>
        <taxon>Arundinoideae</taxon>
        <taxon>Arundineae</taxon>
        <taxon>Arundo</taxon>
    </lineage>
</organism>
<keyword evidence="1" id="KW-0472">Membrane</keyword>
<protein>
    <submittedName>
        <fullName evidence="2">Uncharacterized protein</fullName>
    </submittedName>
</protein>
<dbReference type="AlphaFoldDB" id="A0A0A9AYS6"/>
<name>A0A0A9AYS6_ARUDO</name>
<keyword evidence="1" id="KW-1133">Transmembrane helix</keyword>
<dbReference type="EMBL" id="GBRH01240986">
    <property type="protein sequence ID" value="JAD56909.1"/>
    <property type="molecule type" value="Transcribed_RNA"/>
</dbReference>
<keyword evidence="1" id="KW-0812">Transmembrane</keyword>